<dbReference type="EMBL" id="CP027657">
    <property type="protein sequence ID" value="AVO54671.1"/>
    <property type="molecule type" value="Genomic_DNA"/>
</dbReference>
<feature type="domain" description="GFO/IDH/MocA-like oxidoreductase" evidence="2">
    <location>
        <begin position="149"/>
        <end position="280"/>
    </location>
</feature>
<dbReference type="Gene3D" id="3.30.360.10">
    <property type="entry name" value="Dihydrodipicolinate Reductase, domain 2"/>
    <property type="match status" value="1"/>
</dbReference>
<dbReference type="PANTHER" id="PTHR43708">
    <property type="entry name" value="CONSERVED EXPRESSED OXIDOREDUCTASE (EUROFUNG)"/>
    <property type="match status" value="1"/>
</dbReference>
<dbReference type="InterPro" id="IPR051317">
    <property type="entry name" value="Gfo/Idh/MocA_oxidoreduct"/>
</dbReference>
<reference evidence="3 4" key="1">
    <citation type="submission" date="2018-03" db="EMBL/GenBank/DDBJ databases">
        <title>Complete genome sequence and methylome analysis of Pseudomonas mendocina NEB 698.</title>
        <authorList>
            <person name="Morgan R.D."/>
        </authorList>
    </citation>
    <scope>NUCLEOTIDE SEQUENCE [LARGE SCALE GENOMIC DNA]</scope>
    <source>
        <strain evidence="3 4">NEB698</strain>
    </source>
</reference>
<proteinExistence type="predicted"/>
<name>A0A2R3QSA9_ECTME</name>
<evidence type="ECO:0000259" key="1">
    <source>
        <dbReference type="Pfam" id="PF01408"/>
    </source>
</evidence>
<evidence type="ECO:0000259" key="2">
    <source>
        <dbReference type="Pfam" id="PF22725"/>
    </source>
</evidence>
<sequence length="389" mass="42249">MKRIAKPSERLRLGFVGGGLESGIASTHRYAAHMDGHFELVAGVFARDATRNRAAAEQYGIPPERTYSDYLSMATAEAMREDGIQVVAIMAPNAVHAPASRAFLERGIDVICDKPLATSYQEAQALLDQVRSGSALHLLTHNYSGYPLIREARDLIARGVIGTVRVVQVEHAGSFGVHALEQQGVKSFTWRADPAQAGASPVLADVGVHAHQLLRFVTGLEVSEVSAELSTLVPGRTSHDNAHVLLRLSSGARGMLWASFVAAGNRQGLQLRVFGSNGSLSWHQETPDQLLLRHQDQPHQILRRGEAWLSQAAQQATRIKAGQPEGLLEAFANIYSDAAELIKARRQQRAPDPLAQQCPTAQDGLLGMAFIEACIRSHQQQGHWTVLPA</sequence>
<dbReference type="Pfam" id="PF01408">
    <property type="entry name" value="GFO_IDH_MocA"/>
    <property type="match status" value="1"/>
</dbReference>
<dbReference type="PANTHER" id="PTHR43708:SF3">
    <property type="entry name" value="OXIDOREDUCTASE"/>
    <property type="match status" value="1"/>
</dbReference>
<dbReference type="InterPro" id="IPR036291">
    <property type="entry name" value="NAD(P)-bd_dom_sf"/>
</dbReference>
<organism evidence="3 4">
    <name type="scientific">Ectopseudomonas mendocina</name>
    <name type="common">Pseudomonas mendocina</name>
    <dbReference type="NCBI Taxonomy" id="300"/>
    <lineage>
        <taxon>Bacteria</taxon>
        <taxon>Pseudomonadati</taxon>
        <taxon>Pseudomonadota</taxon>
        <taxon>Gammaproteobacteria</taxon>
        <taxon>Pseudomonadales</taxon>
        <taxon>Pseudomonadaceae</taxon>
        <taxon>Ectopseudomonas</taxon>
    </lineage>
</organism>
<dbReference type="SUPFAM" id="SSF55347">
    <property type="entry name" value="Glyceraldehyde-3-phosphate dehydrogenase-like, C-terminal domain"/>
    <property type="match status" value="1"/>
</dbReference>
<dbReference type="OrthoDB" id="9801953at2"/>
<gene>
    <name evidence="3" type="ORF">C7A17_18525</name>
</gene>
<dbReference type="Pfam" id="PF22725">
    <property type="entry name" value="GFO_IDH_MocA_C3"/>
    <property type="match status" value="1"/>
</dbReference>
<feature type="domain" description="Gfo/Idh/MocA-like oxidoreductase N-terminal" evidence="1">
    <location>
        <begin position="12"/>
        <end position="132"/>
    </location>
</feature>
<evidence type="ECO:0000313" key="4">
    <source>
        <dbReference type="Proteomes" id="UP000238327"/>
    </source>
</evidence>
<evidence type="ECO:0000313" key="3">
    <source>
        <dbReference type="EMBL" id="AVO54671.1"/>
    </source>
</evidence>
<accession>A0A2R3QSA9</accession>
<dbReference type="InterPro" id="IPR055170">
    <property type="entry name" value="GFO_IDH_MocA-like_dom"/>
</dbReference>
<dbReference type="SUPFAM" id="SSF51735">
    <property type="entry name" value="NAD(P)-binding Rossmann-fold domains"/>
    <property type="match status" value="1"/>
</dbReference>
<protein>
    <submittedName>
        <fullName evidence="3">Oxidoreductase</fullName>
    </submittedName>
</protein>
<dbReference type="InterPro" id="IPR000683">
    <property type="entry name" value="Gfo/Idh/MocA-like_OxRdtase_N"/>
</dbReference>
<dbReference type="GO" id="GO:0000166">
    <property type="term" value="F:nucleotide binding"/>
    <property type="evidence" value="ECO:0007669"/>
    <property type="project" value="InterPro"/>
</dbReference>
<dbReference type="AlphaFoldDB" id="A0A2R3QSA9"/>
<dbReference type="RefSeq" id="WP_106739399.1">
    <property type="nucleotide sequence ID" value="NZ_CP027657.1"/>
</dbReference>
<dbReference type="Gene3D" id="3.40.50.720">
    <property type="entry name" value="NAD(P)-binding Rossmann-like Domain"/>
    <property type="match status" value="1"/>
</dbReference>
<dbReference type="Proteomes" id="UP000238327">
    <property type="component" value="Chromosome"/>
</dbReference>